<feature type="non-terminal residue" evidence="1">
    <location>
        <position position="75"/>
    </location>
</feature>
<sequence length="75" mass="8649">MVRKPAKIFAGINHMHYLVCTTAKELDICELYTGKPIQTSKGQCEWGAFTHFDDNYVPPWTLEVKDNCQMHGMCR</sequence>
<accession>A0AAV4FSI6</accession>
<reference evidence="1 2" key="1">
    <citation type="journal article" date="2021" name="Elife">
        <title>Chloroplast acquisition without the gene transfer in kleptoplastic sea slugs, Plakobranchus ocellatus.</title>
        <authorList>
            <person name="Maeda T."/>
            <person name="Takahashi S."/>
            <person name="Yoshida T."/>
            <person name="Shimamura S."/>
            <person name="Takaki Y."/>
            <person name="Nagai Y."/>
            <person name="Toyoda A."/>
            <person name="Suzuki Y."/>
            <person name="Arimoto A."/>
            <person name="Ishii H."/>
            <person name="Satoh N."/>
            <person name="Nishiyama T."/>
            <person name="Hasebe M."/>
            <person name="Maruyama T."/>
            <person name="Minagawa J."/>
            <person name="Obokata J."/>
            <person name="Shigenobu S."/>
        </authorList>
    </citation>
    <scope>NUCLEOTIDE SEQUENCE [LARGE SCALE GENOMIC DNA]</scope>
</reference>
<dbReference type="AlphaFoldDB" id="A0AAV4FSI6"/>
<name>A0AAV4FSI6_9GAST</name>
<gene>
    <name evidence="1" type="ORF">ElyMa_005781200</name>
</gene>
<dbReference type="Proteomes" id="UP000762676">
    <property type="component" value="Unassembled WGS sequence"/>
</dbReference>
<organism evidence="1 2">
    <name type="scientific">Elysia marginata</name>
    <dbReference type="NCBI Taxonomy" id="1093978"/>
    <lineage>
        <taxon>Eukaryota</taxon>
        <taxon>Metazoa</taxon>
        <taxon>Spiralia</taxon>
        <taxon>Lophotrochozoa</taxon>
        <taxon>Mollusca</taxon>
        <taxon>Gastropoda</taxon>
        <taxon>Heterobranchia</taxon>
        <taxon>Euthyneura</taxon>
        <taxon>Panpulmonata</taxon>
        <taxon>Sacoglossa</taxon>
        <taxon>Placobranchoidea</taxon>
        <taxon>Plakobranchidae</taxon>
        <taxon>Elysia</taxon>
    </lineage>
</organism>
<protein>
    <submittedName>
        <fullName evidence="1">Uncharacterized protein</fullName>
    </submittedName>
</protein>
<proteinExistence type="predicted"/>
<evidence type="ECO:0000313" key="1">
    <source>
        <dbReference type="EMBL" id="GFR75640.1"/>
    </source>
</evidence>
<dbReference type="EMBL" id="BMAT01011600">
    <property type="protein sequence ID" value="GFR75640.1"/>
    <property type="molecule type" value="Genomic_DNA"/>
</dbReference>
<keyword evidence="2" id="KW-1185">Reference proteome</keyword>
<comment type="caution">
    <text evidence="1">The sequence shown here is derived from an EMBL/GenBank/DDBJ whole genome shotgun (WGS) entry which is preliminary data.</text>
</comment>
<evidence type="ECO:0000313" key="2">
    <source>
        <dbReference type="Proteomes" id="UP000762676"/>
    </source>
</evidence>